<evidence type="ECO:0000313" key="2">
    <source>
        <dbReference type="Proteomes" id="UP000034502"/>
    </source>
</evidence>
<dbReference type="STRING" id="1618364.UX86_C0018G0022"/>
<dbReference type="Proteomes" id="UP000034502">
    <property type="component" value="Unassembled WGS sequence"/>
</dbReference>
<reference evidence="1 2" key="1">
    <citation type="journal article" date="2015" name="Nature">
        <title>rRNA introns, odd ribosomes, and small enigmatic genomes across a large radiation of phyla.</title>
        <authorList>
            <person name="Brown C.T."/>
            <person name="Hug L.A."/>
            <person name="Thomas B.C."/>
            <person name="Sharon I."/>
            <person name="Castelle C.J."/>
            <person name="Singh A."/>
            <person name="Wilkins M.J."/>
            <person name="Williams K.H."/>
            <person name="Banfield J.F."/>
        </authorList>
    </citation>
    <scope>NUCLEOTIDE SEQUENCE [LARGE SCALE GENOMIC DNA]</scope>
</reference>
<gene>
    <name evidence="1" type="ORF">UX86_C0018G0022</name>
</gene>
<organism evidence="1 2">
    <name type="scientific">Candidatus Amesbacteria bacterium GW2011_GWC1_47_15</name>
    <dbReference type="NCBI Taxonomy" id="1618364"/>
    <lineage>
        <taxon>Bacteria</taxon>
        <taxon>Candidatus Amesiibacteriota</taxon>
    </lineage>
</organism>
<dbReference type="EMBL" id="LCNU01000018">
    <property type="protein sequence ID" value="KKU63786.1"/>
    <property type="molecule type" value="Genomic_DNA"/>
</dbReference>
<comment type="caution">
    <text evidence="1">The sequence shown here is derived from an EMBL/GenBank/DDBJ whole genome shotgun (WGS) entry which is preliminary data.</text>
</comment>
<evidence type="ECO:0000313" key="1">
    <source>
        <dbReference type="EMBL" id="KKU63786.1"/>
    </source>
</evidence>
<dbReference type="AlphaFoldDB" id="A0A0G1S313"/>
<sequence>MRVFYTASYLGKQKYQKYYDLVRQAIEKSGVELVSPEKGNYKDLLTAADVRRLRDERLIHYEAIRRGIAWSDAAIIEISNEDFQLGHEATLAMQSRKHVLCLSVYEDFSEKIRNRYFHGARYSEYDAEEIVEAFINKAKKEFLGERFNMFLSPSQLDYLGKIAEKEKIGKSEYLRRLIDEDREVRE</sequence>
<name>A0A0G1S313_9BACT</name>
<protein>
    <recommendedName>
        <fullName evidence="3">Nucleoside 2-deoxyribosyltransferase</fullName>
    </recommendedName>
</protein>
<dbReference type="Gene3D" id="3.40.50.450">
    <property type="match status" value="1"/>
</dbReference>
<proteinExistence type="predicted"/>
<evidence type="ECO:0008006" key="3">
    <source>
        <dbReference type="Google" id="ProtNLM"/>
    </source>
</evidence>
<accession>A0A0G1S313</accession>